<gene>
    <name evidence="2" type="ORF">D7V93_01590</name>
</gene>
<keyword evidence="1" id="KW-0732">Signal</keyword>
<organism evidence="2 3">
    <name type="scientific">Corallococcus llansteffanensis</name>
    <dbReference type="NCBI Taxonomy" id="2316731"/>
    <lineage>
        <taxon>Bacteria</taxon>
        <taxon>Pseudomonadati</taxon>
        <taxon>Myxococcota</taxon>
        <taxon>Myxococcia</taxon>
        <taxon>Myxococcales</taxon>
        <taxon>Cystobacterineae</taxon>
        <taxon>Myxococcaceae</taxon>
        <taxon>Corallococcus</taxon>
    </lineage>
</organism>
<protein>
    <recommendedName>
        <fullName evidence="4">Lipoprotein</fullName>
    </recommendedName>
</protein>
<name>A0A3A8QHV3_9BACT</name>
<dbReference type="AlphaFoldDB" id="A0A3A8QHV3"/>
<evidence type="ECO:0008006" key="4">
    <source>
        <dbReference type="Google" id="ProtNLM"/>
    </source>
</evidence>
<accession>A0A3A8QHV3</accession>
<dbReference type="Proteomes" id="UP000272888">
    <property type="component" value="Unassembled WGS sequence"/>
</dbReference>
<reference evidence="3" key="1">
    <citation type="submission" date="2018-09" db="EMBL/GenBank/DDBJ databases">
        <authorList>
            <person name="Livingstone P.G."/>
            <person name="Whitworth D.E."/>
        </authorList>
    </citation>
    <scope>NUCLEOTIDE SEQUENCE [LARGE SCALE GENOMIC DNA]</scope>
    <source>
        <strain evidence="3">CA051B</strain>
    </source>
</reference>
<dbReference type="Pfam" id="PF23793">
    <property type="entry name" value="LysC"/>
    <property type="match status" value="1"/>
</dbReference>
<evidence type="ECO:0000313" key="2">
    <source>
        <dbReference type="EMBL" id="RKH68286.1"/>
    </source>
</evidence>
<dbReference type="EMBL" id="RAWB01000008">
    <property type="protein sequence ID" value="RKH68286.1"/>
    <property type="molecule type" value="Genomic_DNA"/>
</dbReference>
<feature type="chain" id="PRO_5017479412" description="Lipoprotein" evidence="1">
    <location>
        <begin position="20"/>
        <end position="98"/>
    </location>
</feature>
<evidence type="ECO:0000256" key="1">
    <source>
        <dbReference type="SAM" id="SignalP"/>
    </source>
</evidence>
<sequence>MNPLKALLAVATLSGCAYRAPIVVQAPQCAPDMAMQPCASPVSIREGSTFSELLSQYLIDRQSLQSCALDQEYLRKVIAACNTVVKEHNQKAMLQAER</sequence>
<keyword evidence="3" id="KW-1185">Reference proteome</keyword>
<proteinExistence type="predicted"/>
<dbReference type="InterPro" id="IPR058979">
    <property type="entry name" value="LysC-like"/>
</dbReference>
<dbReference type="RefSeq" id="WP_120641642.1">
    <property type="nucleotide sequence ID" value="NZ_RAWB01000008.1"/>
</dbReference>
<evidence type="ECO:0000313" key="3">
    <source>
        <dbReference type="Proteomes" id="UP000272888"/>
    </source>
</evidence>
<dbReference type="PROSITE" id="PS51257">
    <property type="entry name" value="PROKAR_LIPOPROTEIN"/>
    <property type="match status" value="1"/>
</dbReference>
<feature type="signal peptide" evidence="1">
    <location>
        <begin position="1"/>
        <end position="19"/>
    </location>
</feature>
<comment type="caution">
    <text evidence="2">The sequence shown here is derived from an EMBL/GenBank/DDBJ whole genome shotgun (WGS) entry which is preliminary data.</text>
</comment>